<name>B8CWH1_HALOH</name>
<dbReference type="InterPro" id="IPR023804">
    <property type="entry name" value="DUF3792_TM"/>
</dbReference>
<reference evidence="2 3" key="1">
    <citation type="journal article" date="2009" name="PLoS ONE">
        <title>Genome analysis of the anaerobic thermohalophilic bacterium Halothermothrix orenii.</title>
        <authorList>
            <person name="Mavromatis K."/>
            <person name="Ivanova N."/>
            <person name="Anderson I."/>
            <person name="Lykidis A."/>
            <person name="Hooper S.D."/>
            <person name="Sun H."/>
            <person name="Kunin V."/>
            <person name="Lapidus A."/>
            <person name="Hugenholtz P."/>
            <person name="Patel B."/>
            <person name="Kyrpides N.C."/>
        </authorList>
    </citation>
    <scope>NUCLEOTIDE SEQUENCE [LARGE SCALE GENOMIC DNA]</scope>
    <source>
        <strain evidence="3">H 168 / OCM 544 / DSM 9562</strain>
    </source>
</reference>
<sequence length="126" mass="13554">MYDEYQERIINNTVIFKGVVLGVVILILLSLILAFFSNIITALSLSSLNTVLIIGNFMIIGFIGFFIARRVEENGWLNGGLGGLIYMAIIILLGTISMPISIGNIFLLLILGLLVGAIGGIIGINL</sequence>
<evidence type="ECO:0000256" key="1">
    <source>
        <dbReference type="SAM" id="Phobius"/>
    </source>
</evidence>
<dbReference type="HOGENOM" id="CLU_149197_0_0_9"/>
<dbReference type="Proteomes" id="UP000000719">
    <property type="component" value="Chromosome"/>
</dbReference>
<feature type="transmembrane region" description="Helical" evidence="1">
    <location>
        <begin position="75"/>
        <end position="96"/>
    </location>
</feature>
<dbReference type="KEGG" id="hor:Hore_08840"/>
<gene>
    <name evidence="2" type="ordered locus">Hore_08840</name>
</gene>
<dbReference type="RefSeq" id="WP_012635827.1">
    <property type="nucleotide sequence ID" value="NC_011899.1"/>
</dbReference>
<feature type="transmembrane region" description="Helical" evidence="1">
    <location>
        <begin position="14"/>
        <end position="36"/>
    </location>
</feature>
<evidence type="ECO:0000313" key="3">
    <source>
        <dbReference type="Proteomes" id="UP000000719"/>
    </source>
</evidence>
<keyword evidence="1" id="KW-1133">Transmembrane helix</keyword>
<protein>
    <recommendedName>
        <fullName evidence="4">TIGR04086 family membrane protein</fullName>
    </recommendedName>
</protein>
<dbReference type="Pfam" id="PF12670">
    <property type="entry name" value="DUF3792"/>
    <property type="match status" value="1"/>
</dbReference>
<feature type="transmembrane region" description="Helical" evidence="1">
    <location>
        <begin position="102"/>
        <end position="124"/>
    </location>
</feature>
<feature type="transmembrane region" description="Helical" evidence="1">
    <location>
        <begin position="48"/>
        <end position="68"/>
    </location>
</feature>
<keyword evidence="1" id="KW-0812">Transmembrane</keyword>
<dbReference type="EMBL" id="CP001098">
    <property type="protein sequence ID" value="ACL69640.1"/>
    <property type="molecule type" value="Genomic_DNA"/>
</dbReference>
<evidence type="ECO:0008006" key="4">
    <source>
        <dbReference type="Google" id="ProtNLM"/>
    </source>
</evidence>
<accession>B8CWH1</accession>
<organism evidence="2 3">
    <name type="scientific">Halothermothrix orenii (strain H 168 / OCM 544 / DSM 9562)</name>
    <dbReference type="NCBI Taxonomy" id="373903"/>
    <lineage>
        <taxon>Bacteria</taxon>
        <taxon>Bacillati</taxon>
        <taxon>Bacillota</taxon>
        <taxon>Clostridia</taxon>
        <taxon>Halanaerobiales</taxon>
        <taxon>Halothermotrichaceae</taxon>
        <taxon>Halothermothrix</taxon>
    </lineage>
</organism>
<evidence type="ECO:0000313" key="2">
    <source>
        <dbReference type="EMBL" id="ACL69640.1"/>
    </source>
</evidence>
<proteinExistence type="predicted"/>
<keyword evidence="1" id="KW-0472">Membrane</keyword>
<dbReference type="NCBIfam" id="TIGR04086">
    <property type="entry name" value="TIGR04086_membr"/>
    <property type="match status" value="1"/>
</dbReference>
<keyword evidence="3" id="KW-1185">Reference proteome</keyword>
<dbReference type="AlphaFoldDB" id="B8CWH1"/>
<dbReference type="STRING" id="373903.Hore_08840"/>